<dbReference type="Proteomes" id="UP000093186">
    <property type="component" value="Unassembled WGS sequence"/>
</dbReference>
<dbReference type="AlphaFoldDB" id="A0A1B9Y302"/>
<gene>
    <name evidence="1" type="ORF">BA195_05695</name>
</gene>
<evidence type="ECO:0000313" key="2">
    <source>
        <dbReference type="Proteomes" id="UP000093186"/>
    </source>
</evidence>
<organism evidence="1 2">
    <name type="scientific">Tenacibaculum soleae</name>
    <dbReference type="NCBI Taxonomy" id="447689"/>
    <lineage>
        <taxon>Bacteria</taxon>
        <taxon>Pseudomonadati</taxon>
        <taxon>Bacteroidota</taxon>
        <taxon>Flavobacteriia</taxon>
        <taxon>Flavobacteriales</taxon>
        <taxon>Flavobacteriaceae</taxon>
        <taxon>Tenacibaculum</taxon>
    </lineage>
</organism>
<accession>A0A1B9Y302</accession>
<name>A0A1B9Y302_9FLAO</name>
<comment type="caution">
    <text evidence="1">The sequence shown here is derived from an EMBL/GenBank/DDBJ whole genome shotgun (WGS) entry which is preliminary data.</text>
</comment>
<sequence>MMKEHIKIYTGTTILTNRLAFLLDQAKIATLIKDSKESGRLAGFGTTEASCELFIYKSDFEDAQKIVTNFKQEVGE</sequence>
<dbReference type="STRING" id="447689.BA195_05695"/>
<protein>
    <submittedName>
        <fullName evidence="1">Uncharacterized protein</fullName>
    </submittedName>
</protein>
<proteinExistence type="predicted"/>
<evidence type="ECO:0000313" key="1">
    <source>
        <dbReference type="EMBL" id="OCK44177.1"/>
    </source>
</evidence>
<reference evidence="1 2" key="1">
    <citation type="submission" date="2016-06" db="EMBL/GenBank/DDBJ databases">
        <title>Draft Genome Sequence of Tenacibaculum soleae UCD-KL19.</title>
        <authorList>
            <person name="Eisen J.A."/>
            <person name="Coil D.A."/>
            <person name="Lujan K.M."/>
        </authorList>
    </citation>
    <scope>NUCLEOTIDE SEQUENCE [LARGE SCALE GENOMIC DNA]</scope>
    <source>
        <strain evidence="1 2">UCD-KL19</strain>
    </source>
</reference>
<keyword evidence="2" id="KW-1185">Reference proteome</keyword>
<dbReference type="EMBL" id="MAKX01000001">
    <property type="protein sequence ID" value="OCK44177.1"/>
    <property type="molecule type" value="Genomic_DNA"/>
</dbReference>